<sequence>MAGRDAEGNVETYFCSRGGLSDLPALQSIHLTAATGHLPAILEPLSASKHLRSITIQASPYMLPSGYHRDAVAQSILTLARARTSLTLTFLCQMDTCPWPPIPGSEDLTLEEMRDQLLSMLAELREEGRLRFVRYKGVRRQTAMRDTNEIEEF</sequence>
<dbReference type="AlphaFoldDB" id="S8FU78"/>
<keyword evidence="2" id="KW-1185">Reference proteome</keyword>
<proteinExistence type="predicted"/>
<accession>S8FU78</accession>
<protein>
    <submittedName>
        <fullName evidence="1">Uncharacterized protein</fullName>
    </submittedName>
</protein>
<dbReference type="EMBL" id="KE504139">
    <property type="protein sequence ID" value="EPT01755.1"/>
    <property type="molecule type" value="Genomic_DNA"/>
</dbReference>
<reference evidence="1 2" key="1">
    <citation type="journal article" date="2012" name="Science">
        <title>The Paleozoic origin of enzymatic lignin decomposition reconstructed from 31 fungal genomes.</title>
        <authorList>
            <person name="Floudas D."/>
            <person name="Binder M."/>
            <person name="Riley R."/>
            <person name="Barry K."/>
            <person name="Blanchette R.A."/>
            <person name="Henrissat B."/>
            <person name="Martinez A.T."/>
            <person name="Otillar R."/>
            <person name="Spatafora J.W."/>
            <person name="Yadav J.S."/>
            <person name="Aerts A."/>
            <person name="Benoit I."/>
            <person name="Boyd A."/>
            <person name="Carlson A."/>
            <person name="Copeland A."/>
            <person name="Coutinho P.M."/>
            <person name="de Vries R.P."/>
            <person name="Ferreira P."/>
            <person name="Findley K."/>
            <person name="Foster B."/>
            <person name="Gaskell J."/>
            <person name="Glotzer D."/>
            <person name="Gorecki P."/>
            <person name="Heitman J."/>
            <person name="Hesse C."/>
            <person name="Hori C."/>
            <person name="Igarashi K."/>
            <person name="Jurgens J.A."/>
            <person name="Kallen N."/>
            <person name="Kersten P."/>
            <person name="Kohler A."/>
            <person name="Kuees U."/>
            <person name="Kumar T.K.A."/>
            <person name="Kuo A."/>
            <person name="LaButti K."/>
            <person name="Larrondo L.F."/>
            <person name="Lindquist E."/>
            <person name="Ling A."/>
            <person name="Lombard V."/>
            <person name="Lucas S."/>
            <person name="Lundell T."/>
            <person name="Martin R."/>
            <person name="McLaughlin D.J."/>
            <person name="Morgenstern I."/>
            <person name="Morin E."/>
            <person name="Murat C."/>
            <person name="Nagy L.G."/>
            <person name="Nolan M."/>
            <person name="Ohm R.A."/>
            <person name="Patyshakuliyeva A."/>
            <person name="Rokas A."/>
            <person name="Ruiz-Duenas F.J."/>
            <person name="Sabat G."/>
            <person name="Salamov A."/>
            <person name="Samejima M."/>
            <person name="Schmutz J."/>
            <person name="Slot J.C."/>
            <person name="St John F."/>
            <person name="Stenlid J."/>
            <person name="Sun H."/>
            <person name="Sun S."/>
            <person name="Syed K."/>
            <person name="Tsang A."/>
            <person name="Wiebenga A."/>
            <person name="Young D."/>
            <person name="Pisabarro A."/>
            <person name="Eastwood D.C."/>
            <person name="Martin F."/>
            <person name="Cullen D."/>
            <person name="Grigoriev I.V."/>
            <person name="Hibbett D.S."/>
        </authorList>
    </citation>
    <scope>NUCLEOTIDE SEQUENCE</scope>
    <source>
        <strain evidence="2">FP-58527</strain>
    </source>
</reference>
<dbReference type="Proteomes" id="UP000015241">
    <property type="component" value="Unassembled WGS sequence"/>
</dbReference>
<gene>
    <name evidence="1" type="ORF">FOMPIDRAFT_152073</name>
</gene>
<name>S8FU78_FOMSC</name>
<dbReference type="HOGENOM" id="CLU_1713299_0_0_1"/>
<dbReference type="InParanoid" id="S8FU78"/>
<evidence type="ECO:0000313" key="2">
    <source>
        <dbReference type="Proteomes" id="UP000015241"/>
    </source>
</evidence>
<evidence type="ECO:0000313" key="1">
    <source>
        <dbReference type="EMBL" id="EPT01755.1"/>
    </source>
</evidence>
<organism evidence="1 2">
    <name type="scientific">Fomitopsis schrenkii</name>
    <name type="common">Brown rot fungus</name>
    <dbReference type="NCBI Taxonomy" id="2126942"/>
    <lineage>
        <taxon>Eukaryota</taxon>
        <taxon>Fungi</taxon>
        <taxon>Dikarya</taxon>
        <taxon>Basidiomycota</taxon>
        <taxon>Agaricomycotina</taxon>
        <taxon>Agaricomycetes</taxon>
        <taxon>Polyporales</taxon>
        <taxon>Fomitopsis</taxon>
    </lineage>
</organism>
<dbReference type="OrthoDB" id="10497528at2759"/>